<protein>
    <submittedName>
        <fullName evidence="1">Uncharacterized protein</fullName>
    </submittedName>
</protein>
<sequence>MNTFVEKLRLKEMAEEDIYFAKRDLELIEALHQRQLTQHAPCNSVTAHQQAKVFEDRYAALSKAPDNDADKAMEHGDNGRKHLKSLRKLIDDIWHACQKQHQ</sequence>
<reference evidence="1 2" key="1">
    <citation type="journal article" date="2023" name="Microorganisms">
        <title>Thiorhodovibrio frisius and Trv. litoralis spp. nov., Two Novel Members from a Clade of Fastidious Purple Sulfur Bacteria That Exhibit Unique Red-Shifted Light-Harvesting Capabilities.</title>
        <authorList>
            <person name="Methner A."/>
            <person name="Kuzyk S.B."/>
            <person name="Petersen J."/>
            <person name="Bauer S."/>
            <person name="Brinkmann H."/>
            <person name="Sichau K."/>
            <person name="Wanner G."/>
            <person name="Wolf J."/>
            <person name="Neumann-Schaal M."/>
            <person name="Henke P."/>
            <person name="Tank M."/>
            <person name="Sproer C."/>
            <person name="Bunk B."/>
            <person name="Overmann J."/>
        </authorList>
    </citation>
    <scope>NUCLEOTIDE SEQUENCE [LARGE SCALE GENOMIC DNA]</scope>
    <source>
        <strain evidence="1 2">DSM 6702</strain>
    </source>
</reference>
<gene>
    <name evidence="1" type="ORF">Thiowin_00536</name>
</gene>
<proteinExistence type="predicted"/>
<evidence type="ECO:0000313" key="2">
    <source>
        <dbReference type="Proteomes" id="UP001432180"/>
    </source>
</evidence>
<evidence type="ECO:0000313" key="1">
    <source>
        <dbReference type="EMBL" id="WPL15630.1"/>
    </source>
</evidence>
<accession>A0ABZ0S519</accession>
<keyword evidence="2" id="KW-1185">Reference proteome</keyword>
<dbReference type="Proteomes" id="UP001432180">
    <property type="component" value="Chromosome"/>
</dbReference>
<organism evidence="1 2">
    <name type="scientific">Thiorhodovibrio winogradskyi</name>
    <dbReference type="NCBI Taxonomy" id="77007"/>
    <lineage>
        <taxon>Bacteria</taxon>
        <taxon>Pseudomonadati</taxon>
        <taxon>Pseudomonadota</taxon>
        <taxon>Gammaproteobacteria</taxon>
        <taxon>Chromatiales</taxon>
        <taxon>Chromatiaceae</taxon>
        <taxon>Thiorhodovibrio</taxon>
    </lineage>
</organism>
<name>A0ABZ0S519_9GAMM</name>
<dbReference type="EMBL" id="CP121472">
    <property type="protein sequence ID" value="WPL15630.1"/>
    <property type="molecule type" value="Genomic_DNA"/>
</dbReference>